<sequence>MKLFNYQNYRNLLLWTAAACCPKRGVIKRFKKFVDTKLRFNPKIVSTSFSQFMTDTENQPTKEELQEFVDSNFEADEGLEFHNWDSSDWISDPQFLSQINNSEFRNWDNRFHEYFEATEEGGIFDNFEILRQTRVNE</sequence>
<dbReference type="InParanoid" id="E9HWC9"/>
<dbReference type="Proteomes" id="UP000000305">
    <property type="component" value="Unassembled WGS sequence"/>
</dbReference>
<gene>
    <name evidence="3" type="ORF">DAPPUDRAFT_267358</name>
</gene>
<organism evidence="3 4">
    <name type="scientific">Daphnia pulex</name>
    <name type="common">Water flea</name>
    <dbReference type="NCBI Taxonomy" id="6669"/>
    <lineage>
        <taxon>Eukaryota</taxon>
        <taxon>Metazoa</taxon>
        <taxon>Ecdysozoa</taxon>
        <taxon>Arthropoda</taxon>
        <taxon>Crustacea</taxon>
        <taxon>Branchiopoda</taxon>
        <taxon>Diplostraca</taxon>
        <taxon>Cladocera</taxon>
        <taxon>Anomopoda</taxon>
        <taxon>Daphniidae</taxon>
        <taxon>Daphnia</taxon>
    </lineage>
</organism>
<dbReference type="PANTHER" id="PTHR23403">
    <property type="entry name" value="TREHALASE"/>
    <property type="match status" value="1"/>
</dbReference>
<evidence type="ECO:0000313" key="4">
    <source>
        <dbReference type="Proteomes" id="UP000000305"/>
    </source>
</evidence>
<evidence type="ECO:0000313" key="3">
    <source>
        <dbReference type="EMBL" id="EFX63951.1"/>
    </source>
</evidence>
<dbReference type="InterPro" id="IPR012341">
    <property type="entry name" value="6hp_glycosidase-like_sf"/>
</dbReference>
<dbReference type="InterPro" id="IPR001661">
    <property type="entry name" value="Glyco_hydro_37"/>
</dbReference>
<evidence type="ECO:0000256" key="1">
    <source>
        <dbReference type="ARBA" id="ARBA00001576"/>
    </source>
</evidence>
<dbReference type="HOGENOM" id="CLU_1867161_0_0_1"/>
<dbReference type="eggNOG" id="KOG0602">
    <property type="taxonomic scope" value="Eukaryota"/>
</dbReference>
<protein>
    <recommendedName>
        <fullName evidence="2">Alpha,alpha-trehalose glucohydrolase</fullName>
    </recommendedName>
</protein>
<reference evidence="3 4" key="1">
    <citation type="journal article" date="2011" name="Science">
        <title>The ecoresponsive genome of Daphnia pulex.</title>
        <authorList>
            <person name="Colbourne J.K."/>
            <person name="Pfrender M.E."/>
            <person name="Gilbert D."/>
            <person name="Thomas W.K."/>
            <person name="Tucker A."/>
            <person name="Oakley T.H."/>
            <person name="Tokishita S."/>
            <person name="Aerts A."/>
            <person name="Arnold G.J."/>
            <person name="Basu M.K."/>
            <person name="Bauer D.J."/>
            <person name="Caceres C.E."/>
            <person name="Carmel L."/>
            <person name="Casola C."/>
            <person name="Choi J.H."/>
            <person name="Detter J.C."/>
            <person name="Dong Q."/>
            <person name="Dusheyko S."/>
            <person name="Eads B.D."/>
            <person name="Frohlich T."/>
            <person name="Geiler-Samerotte K.A."/>
            <person name="Gerlach D."/>
            <person name="Hatcher P."/>
            <person name="Jogdeo S."/>
            <person name="Krijgsveld J."/>
            <person name="Kriventseva E.V."/>
            <person name="Kultz D."/>
            <person name="Laforsch C."/>
            <person name="Lindquist E."/>
            <person name="Lopez J."/>
            <person name="Manak J.R."/>
            <person name="Muller J."/>
            <person name="Pangilinan J."/>
            <person name="Patwardhan R.P."/>
            <person name="Pitluck S."/>
            <person name="Pritham E.J."/>
            <person name="Rechtsteiner A."/>
            <person name="Rho M."/>
            <person name="Rogozin I.B."/>
            <person name="Sakarya O."/>
            <person name="Salamov A."/>
            <person name="Schaack S."/>
            <person name="Shapiro H."/>
            <person name="Shiga Y."/>
            <person name="Skalitzky C."/>
            <person name="Smith Z."/>
            <person name="Souvorov A."/>
            <person name="Sung W."/>
            <person name="Tang Z."/>
            <person name="Tsuchiya D."/>
            <person name="Tu H."/>
            <person name="Vos H."/>
            <person name="Wang M."/>
            <person name="Wolf Y.I."/>
            <person name="Yamagata H."/>
            <person name="Yamada T."/>
            <person name="Ye Y."/>
            <person name="Shaw J.R."/>
            <person name="Andrews J."/>
            <person name="Crease T.J."/>
            <person name="Tang H."/>
            <person name="Lucas S.M."/>
            <person name="Robertson H.M."/>
            <person name="Bork P."/>
            <person name="Koonin E.V."/>
            <person name="Zdobnov E.M."/>
            <person name="Grigoriev I.V."/>
            <person name="Lynch M."/>
            <person name="Boore J.L."/>
        </authorList>
    </citation>
    <scope>NUCLEOTIDE SEQUENCE [LARGE SCALE GENOMIC DNA]</scope>
</reference>
<dbReference type="GO" id="GO:0005991">
    <property type="term" value="P:trehalose metabolic process"/>
    <property type="evidence" value="ECO:0007669"/>
    <property type="project" value="InterPro"/>
</dbReference>
<dbReference type="GO" id="GO:0004555">
    <property type="term" value="F:alpha,alpha-trehalase activity"/>
    <property type="evidence" value="ECO:0007669"/>
    <property type="project" value="UniProtKB-EC"/>
</dbReference>
<keyword evidence="4" id="KW-1185">Reference proteome</keyword>
<dbReference type="Pfam" id="PF01204">
    <property type="entry name" value="Trehalase"/>
    <property type="match status" value="1"/>
</dbReference>
<dbReference type="PANTHER" id="PTHR23403:SF1">
    <property type="entry name" value="TREHALASE"/>
    <property type="match status" value="1"/>
</dbReference>
<comment type="catalytic activity">
    <reaction evidence="1">
        <text>alpha,alpha-trehalose + H2O = alpha-D-glucose + beta-D-glucose</text>
        <dbReference type="Rhea" id="RHEA:32675"/>
        <dbReference type="ChEBI" id="CHEBI:15377"/>
        <dbReference type="ChEBI" id="CHEBI:15903"/>
        <dbReference type="ChEBI" id="CHEBI:16551"/>
        <dbReference type="ChEBI" id="CHEBI:17925"/>
        <dbReference type="EC" id="3.2.1.28"/>
    </reaction>
</comment>
<accession>E9HWC9</accession>
<dbReference type="Gene3D" id="1.50.10.10">
    <property type="match status" value="1"/>
</dbReference>
<dbReference type="OrthoDB" id="3542292at2759"/>
<dbReference type="KEGG" id="dpx:DAPPUDRAFT_267358"/>
<evidence type="ECO:0000256" key="2">
    <source>
        <dbReference type="ARBA" id="ARBA00031637"/>
    </source>
</evidence>
<dbReference type="AlphaFoldDB" id="E9HWC9"/>
<name>E9HWC9_DAPPU</name>
<dbReference type="EMBL" id="GL732913">
    <property type="protein sequence ID" value="EFX63951.1"/>
    <property type="molecule type" value="Genomic_DNA"/>
</dbReference>
<dbReference type="STRING" id="6669.E9HWC9"/>
<proteinExistence type="predicted"/>